<dbReference type="SUPFAM" id="SSF56112">
    <property type="entry name" value="Protein kinase-like (PK-like)"/>
    <property type="match status" value="1"/>
</dbReference>
<evidence type="ECO:0000313" key="3">
    <source>
        <dbReference type="Proteomes" id="UP000271683"/>
    </source>
</evidence>
<dbReference type="InterPro" id="IPR011009">
    <property type="entry name" value="Kinase-like_dom_sf"/>
</dbReference>
<dbReference type="AlphaFoldDB" id="A0A3N1GM76"/>
<proteinExistence type="predicted"/>
<sequence>MGAPPHAGRVPADSLGPLTTILGSGGQGTVYAVPGSPPCAYKEYDATTSAIVDTGTLEDMARFLGDIPPGDANEIRARAAWPTAVVERHGRVSGFLMARVPPAFLVRMRFPSGYHEKLGQVQLLLNDARYLAARDLAVDDRFRLSLLRDTARTLEIFHRLGVVVGDLSPNNLCFSLGPRPRGFFIDCDGMRIHDRTVLPQLETQDWQTPGSGEPLGTTATDSYKFALLCIRLFAGDQSSRDPGVLLRAGTEIHGLAVRGLATDAGGRPSSAEWRTAFDAAVSGRTSVRAGRPHRPTVTAPRTTVRPPRTPQVTPAPPWRTRLAAAAGRYARRRLRTVRPRTAIRLALVVLLVTFGLPRLASIENWWDAAVSAFAADGAQSAAEQASGVARLLATSGRNRAQVVSAVQDVKDCARLSAAVAGLSEASAGRAAALERARNLQTDQLPSGAQLKTQLIGALAHSRAADVAYGKWAEARHNRGCSARTMRTADRDRGDAESREATAAKKRVAALWNPVATRHGHPTVTYLQI</sequence>
<dbReference type="Proteomes" id="UP000271683">
    <property type="component" value="Unassembled WGS sequence"/>
</dbReference>
<feature type="region of interest" description="Disordered" evidence="1">
    <location>
        <begin position="284"/>
        <end position="316"/>
    </location>
</feature>
<accession>A0A3N1GM76</accession>
<dbReference type="EMBL" id="RJKL01000001">
    <property type="protein sequence ID" value="ROP31374.1"/>
    <property type="molecule type" value="Genomic_DNA"/>
</dbReference>
<gene>
    <name evidence="2" type="ORF">EDD30_4274</name>
</gene>
<feature type="compositionally biased region" description="Pro residues" evidence="1">
    <location>
        <begin position="307"/>
        <end position="316"/>
    </location>
</feature>
<feature type="compositionally biased region" description="Low complexity" evidence="1">
    <location>
        <begin position="295"/>
        <end position="306"/>
    </location>
</feature>
<evidence type="ECO:0000256" key="1">
    <source>
        <dbReference type="SAM" id="MobiDB-lite"/>
    </source>
</evidence>
<comment type="caution">
    <text evidence="2">The sequence shown here is derived from an EMBL/GenBank/DDBJ whole genome shotgun (WGS) entry which is preliminary data.</text>
</comment>
<evidence type="ECO:0008006" key="4">
    <source>
        <dbReference type="Google" id="ProtNLM"/>
    </source>
</evidence>
<evidence type="ECO:0000313" key="2">
    <source>
        <dbReference type="EMBL" id="ROP31374.1"/>
    </source>
</evidence>
<organism evidence="2 3">
    <name type="scientific">Couchioplanes caeruleus</name>
    <dbReference type="NCBI Taxonomy" id="56438"/>
    <lineage>
        <taxon>Bacteria</taxon>
        <taxon>Bacillati</taxon>
        <taxon>Actinomycetota</taxon>
        <taxon>Actinomycetes</taxon>
        <taxon>Micromonosporales</taxon>
        <taxon>Micromonosporaceae</taxon>
        <taxon>Couchioplanes</taxon>
    </lineage>
</organism>
<name>A0A3N1GM76_9ACTN</name>
<protein>
    <recommendedName>
        <fullName evidence="4">Protein kinase domain-containing protein</fullName>
    </recommendedName>
</protein>
<reference evidence="2 3" key="1">
    <citation type="submission" date="2018-11" db="EMBL/GenBank/DDBJ databases">
        <title>Sequencing the genomes of 1000 actinobacteria strains.</title>
        <authorList>
            <person name="Klenk H.-P."/>
        </authorList>
    </citation>
    <scope>NUCLEOTIDE SEQUENCE [LARGE SCALE GENOMIC DNA]</scope>
    <source>
        <strain evidence="2 3">DSM 43634</strain>
    </source>
</reference>